<dbReference type="PANTHER" id="PTHR43861">
    <property type="entry name" value="TRANS-ACONITATE 2-METHYLTRANSFERASE-RELATED"/>
    <property type="match status" value="1"/>
</dbReference>
<dbReference type="EMBL" id="LYXE01000090">
    <property type="protein sequence ID" value="PDV98750.1"/>
    <property type="molecule type" value="Genomic_DNA"/>
</dbReference>
<dbReference type="InterPro" id="IPR041698">
    <property type="entry name" value="Methyltransf_25"/>
</dbReference>
<evidence type="ECO:0000256" key="1">
    <source>
        <dbReference type="ARBA" id="ARBA00022603"/>
    </source>
</evidence>
<dbReference type="Pfam" id="PF13649">
    <property type="entry name" value="Methyltransf_25"/>
    <property type="match status" value="1"/>
</dbReference>
<dbReference type="RefSeq" id="WP_097653191.1">
    <property type="nucleotide sequence ID" value="NZ_LYXE01000090.1"/>
</dbReference>
<gene>
    <name evidence="4" type="ORF">A9Q02_02100</name>
</gene>
<evidence type="ECO:0000313" key="5">
    <source>
        <dbReference type="Proteomes" id="UP000220922"/>
    </source>
</evidence>
<dbReference type="GO" id="GO:0008168">
    <property type="term" value="F:methyltransferase activity"/>
    <property type="evidence" value="ECO:0007669"/>
    <property type="project" value="UniProtKB-KW"/>
</dbReference>
<dbReference type="AlphaFoldDB" id="A0A2H3KL76"/>
<proteinExistence type="predicted"/>
<dbReference type="GO" id="GO:0032259">
    <property type="term" value="P:methylation"/>
    <property type="evidence" value="ECO:0007669"/>
    <property type="project" value="UniProtKB-KW"/>
</dbReference>
<reference evidence="4 5" key="1">
    <citation type="submission" date="2016-05" db="EMBL/GenBank/DDBJ databases">
        <authorList>
            <person name="Lavstsen T."/>
            <person name="Jespersen J.S."/>
        </authorList>
    </citation>
    <scope>NUCLEOTIDE SEQUENCE [LARGE SCALE GENOMIC DNA]</scope>
    <source>
        <strain evidence="4 5">B7-9</strain>
    </source>
</reference>
<keyword evidence="5" id="KW-1185">Reference proteome</keyword>
<comment type="caution">
    <text evidence="4">The sequence shown here is derived from an EMBL/GenBank/DDBJ whole genome shotgun (WGS) entry which is preliminary data.</text>
</comment>
<dbReference type="InterPro" id="IPR029063">
    <property type="entry name" value="SAM-dependent_MTases_sf"/>
</dbReference>
<accession>A0A2H3KL76</accession>
<dbReference type="OrthoDB" id="9792690at2"/>
<evidence type="ECO:0000313" key="4">
    <source>
        <dbReference type="EMBL" id="PDV98750.1"/>
    </source>
</evidence>
<dbReference type="CDD" id="cd02440">
    <property type="entry name" value="AdoMet_MTases"/>
    <property type="match status" value="1"/>
</dbReference>
<dbReference type="Proteomes" id="UP000220922">
    <property type="component" value="Unassembled WGS sequence"/>
</dbReference>
<evidence type="ECO:0000256" key="2">
    <source>
        <dbReference type="ARBA" id="ARBA00022679"/>
    </source>
</evidence>
<dbReference type="Gene3D" id="3.40.50.150">
    <property type="entry name" value="Vaccinia Virus protein VP39"/>
    <property type="match status" value="1"/>
</dbReference>
<evidence type="ECO:0000259" key="3">
    <source>
        <dbReference type="Pfam" id="PF13649"/>
    </source>
</evidence>
<protein>
    <submittedName>
        <fullName evidence="4">Methyltransferase</fullName>
    </submittedName>
</protein>
<organism evidence="4 5">
    <name type="scientific">Candidatus Chloroploca asiatica</name>
    <dbReference type="NCBI Taxonomy" id="1506545"/>
    <lineage>
        <taxon>Bacteria</taxon>
        <taxon>Bacillati</taxon>
        <taxon>Chloroflexota</taxon>
        <taxon>Chloroflexia</taxon>
        <taxon>Chloroflexales</taxon>
        <taxon>Chloroflexineae</taxon>
        <taxon>Oscillochloridaceae</taxon>
        <taxon>Candidatus Chloroploca</taxon>
    </lineage>
</organism>
<keyword evidence="2 4" id="KW-0808">Transferase</keyword>
<dbReference type="SUPFAM" id="SSF53335">
    <property type="entry name" value="S-adenosyl-L-methionine-dependent methyltransferases"/>
    <property type="match status" value="1"/>
</dbReference>
<name>A0A2H3KL76_9CHLR</name>
<dbReference type="PANTHER" id="PTHR43861:SF1">
    <property type="entry name" value="TRANS-ACONITATE 2-METHYLTRANSFERASE"/>
    <property type="match status" value="1"/>
</dbReference>
<sequence length="250" mass="27752">MDTWKFYDITHREHVVCNPTSNEKLARLVGLLRLPAEAHVVDIACGKGEFLIRLAEAYGIRGIGIDISPFCIADAQRQLQMRVQGAKVVFSQMNGSDFRPEEPRSLTLASCIGASWVFGGHAATLDALSGMVAPGGWVIVGEPYWLQQPSEEYLAASGASRDSFGTHVGNAEAGELRGLELVHTFVSSKDDWDKYEGLQWYAAAEYARCHPDDPDLPELLERVAKGKAEYLRWGRDTLGWAIYVFRHRPS</sequence>
<keyword evidence="1 4" id="KW-0489">Methyltransferase</keyword>
<feature type="domain" description="Methyltransferase" evidence="3">
    <location>
        <begin position="40"/>
        <end position="136"/>
    </location>
</feature>